<dbReference type="InterPro" id="IPR025326">
    <property type="entry name" value="DUF4232"/>
</dbReference>
<reference evidence="4" key="1">
    <citation type="submission" date="2016-11" db="EMBL/GenBank/DDBJ databases">
        <authorList>
            <person name="Varghese N."/>
            <person name="Submissions S."/>
        </authorList>
    </citation>
    <scope>NUCLEOTIDE SEQUENCE [LARGE SCALE GENOMIC DNA]</scope>
    <source>
        <strain evidence="4">DSM 19514</strain>
    </source>
</reference>
<dbReference type="EMBL" id="FQUL01000058">
    <property type="protein sequence ID" value="SHF01980.1"/>
    <property type="molecule type" value="Genomic_DNA"/>
</dbReference>
<keyword evidence="1" id="KW-0732">Signal</keyword>
<keyword evidence="4" id="KW-1185">Reference proteome</keyword>
<name>A0A1M4Y8L2_9ACTN</name>
<sequence>MNYRGVTKLLVSVLLTAIVLASCSSAAKSSGITVAGVSSVRITKSVLAKRFLIVRGTCNTTGSTPAAPAIKFHVSLAHQQVGATAWGCKKPRASFSFYLPSKDLSSNEELHIFSLPESKWVIEISGSNTKGSSKEFAFYSTYVPPRPKPPVLPATAPLCTPGQVSVGITGVGDEADLVNAYLTVSDTSSSPCSLQGWPTIDGVTATKESIPAVRQHAMGPNGNILTAPSVIIIKKGVQAAYSQVTFQPDCLGGNKGVTVEKNFTSLSVTLPDNLGTYSIASSAFNQGSVIQTPDSCYYTSGKLFYGTIYTFFVPSFGEPSSAL</sequence>
<accession>A0A1M4Y8L2</accession>
<feature type="signal peptide" evidence="1">
    <location>
        <begin position="1"/>
        <end position="26"/>
    </location>
</feature>
<protein>
    <recommendedName>
        <fullName evidence="2">DUF4232 domain-containing protein</fullName>
    </recommendedName>
</protein>
<evidence type="ECO:0000313" key="4">
    <source>
        <dbReference type="Proteomes" id="UP000184295"/>
    </source>
</evidence>
<dbReference type="RefSeq" id="WP_072792629.1">
    <property type="nucleotide sequence ID" value="NZ_FQUL01000058.1"/>
</dbReference>
<dbReference type="Pfam" id="PF14016">
    <property type="entry name" value="DUF4232"/>
    <property type="match status" value="1"/>
</dbReference>
<evidence type="ECO:0000256" key="1">
    <source>
        <dbReference type="SAM" id="SignalP"/>
    </source>
</evidence>
<feature type="chain" id="PRO_5012883530" description="DUF4232 domain-containing protein" evidence="1">
    <location>
        <begin position="27"/>
        <end position="323"/>
    </location>
</feature>
<dbReference type="Proteomes" id="UP000184295">
    <property type="component" value="Unassembled WGS sequence"/>
</dbReference>
<organism evidence="3 4">
    <name type="scientific">Ferrithrix thermotolerans DSM 19514</name>
    <dbReference type="NCBI Taxonomy" id="1121881"/>
    <lineage>
        <taxon>Bacteria</taxon>
        <taxon>Bacillati</taxon>
        <taxon>Actinomycetota</taxon>
        <taxon>Acidimicrobiia</taxon>
        <taxon>Acidimicrobiales</taxon>
        <taxon>Acidimicrobiaceae</taxon>
        <taxon>Ferrithrix</taxon>
    </lineage>
</organism>
<gene>
    <name evidence="3" type="ORF">SAMN02745225_02270</name>
</gene>
<evidence type="ECO:0000259" key="2">
    <source>
        <dbReference type="Pfam" id="PF14016"/>
    </source>
</evidence>
<proteinExistence type="predicted"/>
<dbReference type="PROSITE" id="PS51257">
    <property type="entry name" value="PROKAR_LIPOPROTEIN"/>
    <property type="match status" value="1"/>
</dbReference>
<dbReference type="AlphaFoldDB" id="A0A1M4Y8L2"/>
<evidence type="ECO:0000313" key="3">
    <source>
        <dbReference type="EMBL" id="SHF01980.1"/>
    </source>
</evidence>
<feature type="domain" description="DUF4232" evidence="2">
    <location>
        <begin position="159"/>
        <end position="278"/>
    </location>
</feature>